<feature type="region of interest" description="Disordered" evidence="1">
    <location>
        <begin position="21"/>
        <end position="59"/>
    </location>
</feature>
<comment type="caution">
    <text evidence="2">The sequence shown here is derived from an EMBL/GenBank/DDBJ whole genome shotgun (WGS) entry which is preliminary data.</text>
</comment>
<reference evidence="2" key="1">
    <citation type="journal article" date="2022" name="Front. Genet.">
        <title>Chromosome-Scale Assembly of the Dendrobium nobile Genome Provides Insights Into the Molecular Mechanism of the Biosynthesis of the Medicinal Active Ingredient of Dendrobium.</title>
        <authorList>
            <person name="Xu Q."/>
            <person name="Niu S.-C."/>
            <person name="Li K.-L."/>
            <person name="Zheng P.-J."/>
            <person name="Zhang X.-J."/>
            <person name="Jia Y."/>
            <person name="Liu Y."/>
            <person name="Niu Y.-X."/>
            <person name="Yu L.-H."/>
            <person name="Chen D.-F."/>
            <person name="Zhang G.-Q."/>
        </authorList>
    </citation>
    <scope>NUCLEOTIDE SEQUENCE</scope>
    <source>
        <tissue evidence="2">Leaf</tissue>
    </source>
</reference>
<gene>
    <name evidence="2" type="ORF">KFK09_002312</name>
</gene>
<dbReference type="EMBL" id="JAGYWB010000002">
    <property type="protein sequence ID" value="KAI0529754.1"/>
    <property type="molecule type" value="Genomic_DNA"/>
</dbReference>
<organism evidence="2 3">
    <name type="scientific">Dendrobium nobile</name>
    <name type="common">Orchid</name>
    <dbReference type="NCBI Taxonomy" id="94219"/>
    <lineage>
        <taxon>Eukaryota</taxon>
        <taxon>Viridiplantae</taxon>
        <taxon>Streptophyta</taxon>
        <taxon>Embryophyta</taxon>
        <taxon>Tracheophyta</taxon>
        <taxon>Spermatophyta</taxon>
        <taxon>Magnoliopsida</taxon>
        <taxon>Liliopsida</taxon>
        <taxon>Asparagales</taxon>
        <taxon>Orchidaceae</taxon>
        <taxon>Epidendroideae</taxon>
        <taxon>Malaxideae</taxon>
        <taxon>Dendrobiinae</taxon>
        <taxon>Dendrobium</taxon>
    </lineage>
</organism>
<evidence type="ECO:0000313" key="3">
    <source>
        <dbReference type="Proteomes" id="UP000829196"/>
    </source>
</evidence>
<name>A0A8T3CAN3_DENNO</name>
<dbReference type="Proteomes" id="UP000829196">
    <property type="component" value="Unassembled WGS sequence"/>
</dbReference>
<protein>
    <submittedName>
        <fullName evidence="2">Uncharacterized protein</fullName>
    </submittedName>
</protein>
<accession>A0A8T3CAN3</accession>
<keyword evidence="3" id="KW-1185">Reference proteome</keyword>
<dbReference type="AlphaFoldDB" id="A0A8T3CAN3"/>
<dbReference type="SMR" id="A0A8T3CAN3"/>
<sequence length="59" mass="6573">MGSKHQRQKLPCGFLLQKEYSEKWTSRPRRRSSAVAGDGDPLKSPAMGGEMGVEHRESS</sequence>
<evidence type="ECO:0000256" key="1">
    <source>
        <dbReference type="SAM" id="MobiDB-lite"/>
    </source>
</evidence>
<evidence type="ECO:0000313" key="2">
    <source>
        <dbReference type="EMBL" id="KAI0529754.1"/>
    </source>
</evidence>
<proteinExistence type="predicted"/>